<name>A0A0S4J6L3_BODSA</name>
<dbReference type="VEuPathDB" id="TriTrypDB:BSAL_90040"/>
<organism evidence="1 2">
    <name type="scientific">Bodo saltans</name>
    <name type="common">Flagellated protozoan</name>
    <dbReference type="NCBI Taxonomy" id="75058"/>
    <lineage>
        <taxon>Eukaryota</taxon>
        <taxon>Discoba</taxon>
        <taxon>Euglenozoa</taxon>
        <taxon>Kinetoplastea</taxon>
        <taxon>Metakinetoplastina</taxon>
        <taxon>Eubodonida</taxon>
        <taxon>Bodonidae</taxon>
        <taxon>Bodo</taxon>
    </lineage>
</organism>
<evidence type="ECO:0000313" key="1">
    <source>
        <dbReference type="EMBL" id="CUG85510.1"/>
    </source>
</evidence>
<accession>A0A0S4J6L3</accession>
<dbReference type="Proteomes" id="UP000051952">
    <property type="component" value="Unassembled WGS sequence"/>
</dbReference>
<gene>
    <name evidence="1" type="ORF">BSAL_90040</name>
</gene>
<dbReference type="EMBL" id="CYKH01001166">
    <property type="protein sequence ID" value="CUG85510.1"/>
    <property type="molecule type" value="Genomic_DNA"/>
</dbReference>
<dbReference type="AlphaFoldDB" id="A0A0S4J6L3"/>
<proteinExistence type="predicted"/>
<protein>
    <submittedName>
        <fullName evidence="1">Uncharacterized protein</fullName>
    </submittedName>
</protein>
<reference evidence="2" key="1">
    <citation type="submission" date="2015-09" db="EMBL/GenBank/DDBJ databases">
        <authorList>
            <consortium name="Pathogen Informatics"/>
        </authorList>
    </citation>
    <scope>NUCLEOTIDE SEQUENCE [LARGE SCALE GENOMIC DNA]</scope>
    <source>
        <strain evidence="2">Lake Konstanz</strain>
    </source>
</reference>
<sequence length="302" mass="32755">MASECLAILVAWFRDQPPGVAPSLNPAVGILFAPTPTLQLGFDDFHRASLRLHGERTPPPRSTSVASSLLRLQPLLQSLITANVRLDLQFTFPISCAVLNIVNDGNSETRRIYFSKCLHVLCARGLEVRFDATEEAPSITNSKRRWTNVGRDPVLVGIYRFPCQGHFDYALYPGGSPGALGGSFDENTVRAPPPLRMWTTRKRVGGLTVGSNAIVPDFMCTSLYGQCFSCVEMKTASKRCCLSVFVDSDTPPTFDDDSSSGVPHLPGSGGRGDMKGIVMGVECDSVSISAFDVAHIPLFPCR</sequence>
<evidence type="ECO:0000313" key="2">
    <source>
        <dbReference type="Proteomes" id="UP000051952"/>
    </source>
</evidence>
<keyword evidence="2" id="KW-1185">Reference proteome</keyword>